<dbReference type="AlphaFoldDB" id="A0A550CV78"/>
<feature type="compositionally biased region" description="Polar residues" evidence="1">
    <location>
        <begin position="88"/>
        <end position="98"/>
    </location>
</feature>
<gene>
    <name evidence="2" type="ORF">BD626DRAFT_602942</name>
</gene>
<name>A0A550CV78_9AGAR</name>
<sequence>MPRKISESASLTKAPPPLRRSRRLQPRQQRQTTPLEPAHGVLPDVKTLQDTMSIARIAKKPLERKRKAEIFADNHNEAPPVKKPCSSRPASTHTSKNSADALVFKGSKPVVRFADSEPLEPVTILRESEALTRAKAVTPEFLRAQASTTNFTEGDIRTVACPPEANIQPTLCRDRKGRPFYHYPLRFALAYAIDPKDLAKHLKAKRRPYGDDEDMSIFYSAYRHLSDTCFSP</sequence>
<dbReference type="Proteomes" id="UP000320762">
    <property type="component" value="Unassembled WGS sequence"/>
</dbReference>
<accession>A0A550CV78</accession>
<feature type="compositionally biased region" description="Basic and acidic residues" evidence="1">
    <location>
        <begin position="66"/>
        <end position="76"/>
    </location>
</feature>
<evidence type="ECO:0000313" key="3">
    <source>
        <dbReference type="Proteomes" id="UP000320762"/>
    </source>
</evidence>
<keyword evidence="3" id="KW-1185">Reference proteome</keyword>
<organism evidence="2 3">
    <name type="scientific">Schizophyllum amplum</name>
    <dbReference type="NCBI Taxonomy" id="97359"/>
    <lineage>
        <taxon>Eukaryota</taxon>
        <taxon>Fungi</taxon>
        <taxon>Dikarya</taxon>
        <taxon>Basidiomycota</taxon>
        <taxon>Agaricomycotina</taxon>
        <taxon>Agaricomycetes</taxon>
        <taxon>Agaricomycetidae</taxon>
        <taxon>Agaricales</taxon>
        <taxon>Schizophyllaceae</taxon>
        <taxon>Schizophyllum</taxon>
    </lineage>
</organism>
<dbReference type="EMBL" id="VDMD01000002">
    <property type="protein sequence ID" value="TRM68696.1"/>
    <property type="molecule type" value="Genomic_DNA"/>
</dbReference>
<comment type="caution">
    <text evidence="2">The sequence shown here is derived from an EMBL/GenBank/DDBJ whole genome shotgun (WGS) entry which is preliminary data.</text>
</comment>
<protein>
    <submittedName>
        <fullName evidence="2">Uncharacterized protein</fullName>
    </submittedName>
</protein>
<reference evidence="2 3" key="1">
    <citation type="journal article" date="2019" name="New Phytol.">
        <title>Comparative genomics reveals unique wood-decay strategies and fruiting body development in the Schizophyllaceae.</title>
        <authorList>
            <person name="Almasi E."/>
            <person name="Sahu N."/>
            <person name="Krizsan K."/>
            <person name="Balint B."/>
            <person name="Kovacs G.M."/>
            <person name="Kiss B."/>
            <person name="Cseklye J."/>
            <person name="Drula E."/>
            <person name="Henrissat B."/>
            <person name="Nagy I."/>
            <person name="Chovatia M."/>
            <person name="Adam C."/>
            <person name="LaButti K."/>
            <person name="Lipzen A."/>
            <person name="Riley R."/>
            <person name="Grigoriev I.V."/>
            <person name="Nagy L.G."/>
        </authorList>
    </citation>
    <scope>NUCLEOTIDE SEQUENCE [LARGE SCALE GENOMIC DNA]</scope>
    <source>
        <strain evidence="2 3">NL-1724</strain>
    </source>
</reference>
<feature type="region of interest" description="Disordered" evidence="1">
    <location>
        <begin position="63"/>
        <end position="98"/>
    </location>
</feature>
<proteinExistence type="predicted"/>
<evidence type="ECO:0000313" key="2">
    <source>
        <dbReference type="EMBL" id="TRM68696.1"/>
    </source>
</evidence>
<evidence type="ECO:0000256" key="1">
    <source>
        <dbReference type="SAM" id="MobiDB-lite"/>
    </source>
</evidence>
<feature type="compositionally biased region" description="Low complexity" evidence="1">
    <location>
        <begin position="26"/>
        <end position="37"/>
    </location>
</feature>
<feature type="region of interest" description="Disordered" evidence="1">
    <location>
        <begin position="1"/>
        <end position="44"/>
    </location>
</feature>